<feature type="domain" description="USP" evidence="8">
    <location>
        <begin position="3"/>
        <end position="423"/>
    </location>
</feature>
<dbReference type="Pfam" id="PF00443">
    <property type="entry name" value="UCH"/>
    <property type="match status" value="1"/>
</dbReference>
<comment type="similarity">
    <text evidence="2 7">Belongs to the peptidase C19 family.</text>
</comment>
<dbReference type="Gene3D" id="3.90.70.10">
    <property type="entry name" value="Cysteine proteinases"/>
    <property type="match status" value="1"/>
</dbReference>
<dbReference type="PANTHER" id="PTHR24006">
    <property type="entry name" value="UBIQUITIN CARBOXYL-TERMINAL HYDROLASE"/>
    <property type="match status" value="1"/>
</dbReference>
<name>A0A6B2L4Y7_9EUKA</name>
<protein>
    <recommendedName>
        <fullName evidence="7">Ubiquitin carboxyl-terminal hydrolase</fullName>
        <ecNumber evidence="7">3.4.19.12</ecNumber>
    </recommendedName>
</protein>
<dbReference type="PROSITE" id="PS00972">
    <property type="entry name" value="USP_1"/>
    <property type="match status" value="1"/>
</dbReference>
<evidence type="ECO:0000256" key="5">
    <source>
        <dbReference type="ARBA" id="ARBA00022801"/>
    </source>
</evidence>
<evidence type="ECO:0000259" key="8">
    <source>
        <dbReference type="PROSITE" id="PS50235"/>
    </source>
</evidence>
<dbReference type="PANTHER" id="PTHR24006:SF888">
    <property type="entry name" value="UBIQUITIN CARBOXYL-TERMINAL HYDROLASE 30"/>
    <property type="match status" value="1"/>
</dbReference>
<evidence type="ECO:0000256" key="2">
    <source>
        <dbReference type="ARBA" id="ARBA00009085"/>
    </source>
</evidence>
<keyword evidence="6 7" id="KW-0788">Thiol protease</keyword>
<comment type="catalytic activity">
    <reaction evidence="1 7">
        <text>Thiol-dependent hydrolysis of ester, thioester, amide, peptide and isopeptide bonds formed by the C-terminal Gly of ubiquitin (a 76-residue protein attached to proteins as an intracellular targeting signal).</text>
        <dbReference type="EC" id="3.4.19.12"/>
    </reaction>
</comment>
<dbReference type="InterPro" id="IPR050164">
    <property type="entry name" value="Peptidase_C19"/>
</dbReference>
<evidence type="ECO:0000256" key="7">
    <source>
        <dbReference type="RuleBase" id="RU366025"/>
    </source>
</evidence>
<dbReference type="InterPro" id="IPR038765">
    <property type="entry name" value="Papain-like_cys_pep_sf"/>
</dbReference>
<keyword evidence="5 7" id="KW-0378">Hydrolase</keyword>
<dbReference type="SUPFAM" id="SSF54001">
    <property type="entry name" value="Cysteine proteinases"/>
    <property type="match status" value="1"/>
</dbReference>
<dbReference type="InterPro" id="IPR001394">
    <property type="entry name" value="Peptidase_C19_UCH"/>
</dbReference>
<organism evidence="9">
    <name type="scientific">Arcella intermedia</name>
    <dbReference type="NCBI Taxonomy" id="1963864"/>
    <lineage>
        <taxon>Eukaryota</taxon>
        <taxon>Amoebozoa</taxon>
        <taxon>Tubulinea</taxon>
        <taxon>Elardia</taxon>
        <taxon>Arcellinida</taxon>
        <taxon>Sphaerothecina</taxon>
        <taxon>Arcellidae</taxon>
        <taxon>Arcella</taxon>
    </lineage>
</organism>
<keyword evidence="3 7" id="KW-0645">Protease</keyword>
<dbReference type="EC" id="3.4.19.12" evidence="7"/>
<sequence>MVQGLTNLGNSCFMNAAVQGLASLNPFIEYLESLSLHFPKSKIVNSLLKTTQELLQPVSDSSIIPSIARHAVVKRHFLSDMEQHDSAEFITYLFGWMDDEIKDTRVKRKDPREGGGEEGKVVSPLTAGDGGLLLSRTIGLVHPSTQSIRDIIGTTNQKPTNGKQKAIPKNSIFQLNPFCGLLESTVRCNICGFTSTTYNEFLELTIPIHWYGRTSRSLSLSDCFEKFTESETVTWKCEECSHAHEDAQWQTTAKKQLTIARHPKLLLVHLQRLVQGGKVEVEVKFGPGFETLRFSSFEKGIFSPAYRAVSVTEDLLNVVPDLRPLDPLASPRTAPPGCALPREPLEMPTGSSIEYDLVAIICHYGSAYGGHYVVFKRVLQAKQEGRSLSSEWVFMSDDKWKMVSEEAVFQQQKYATLLFYQKMD</sequence>
<dbReference type="InterPro" id="IPR018200">
    <property type="entry name" value="USP_CS"/>
</dbReference>
<dbReference type="GO" id="GO:0005634">
    <property type="term" value="C:nucleus"/>
    <property type="evidence" value="ECO:0007669"/>
    <property type="project" value="TreeGrafter"/>
</dbReference>
<evidence type="ECO:0000256" key="1">
    <source>
        <dbReference type="ARBA" id="ARBA00000707"/>
    </source>
</evidence>
<dbReference type="InterPro" id="IPR028889">
    <property type="entry name" value="USP"/>
</dbReference>
<proteinExistence type="inferred from homology"/>
<reference evidence="9" key="1">
    <citation type="journal article" date="2020" name="J. Eukaryot. Microbiol.">
        <title>De novo Sequencing, Assembly and Annotation of the Transcriptome for the Free-Living Testate Amoeba Arcella intermedia.</title>
        <authorList>
            <person name="Ribeiro G.M."/>
            <person name="Porfirio-Sousa A.L."/>
            <person name="Maurer-Alcala X.X."/>
            <person name="Katz L.A."/>
            <person name="Lahr D.J.G."/>
        </authorList>
    </citation>
    <scope>NUCLEOTIDE SEQUENCE</scope>
</reference>
<evidence type="ECO:0000256" key="6">
    <source>
        <dbReference type="ARBA" id="ARBA00022807"/>
    </source>
</evidence>
<dbReference type="CDD" id="cd02257">
    <property type="entry name" value="Peptidase_C19"/>
    <property type="match status" value="1"/>
</dbReference>
<evidence type="ECO:0000313" key="9">
    <source>
        <dbReference type="EMBL" id="NDV32010.1"/>
    </source>
</evidence>
<dbReference type="PROSITE" id="PS50235">
    <property type="entry name" value="USP_3"/>
    <property type="match status" value="1"/>
</dbReference>
<dbReference type="AlphaFoldDB" id="A0A6B2L4Y7"/>
<dbReference type="GO" id="GO:0004843">
    <property type="term" value="F:cysteine-type deubiquitinase activity"/>
    <property type="evidence" value="ECO:0007669"/>
    <property type="project" value="UniProtKB-UniRule"/>
</dbReference>
<keyword evidence="4 7" id="KW-0833">Ubl conjugation pathway</keyword>
<evidence type="ECO:0000256" key="3">
    <source>
        <dbReference type="ARBA" id="ARBA00022670"/>
    </source>
</evidence>
<accession>A0A6B2L4Y7</accession>
<dbReference type="GO" id="GO:0006508">
    <property type="term" value="P:proteolysis"/>
    <property type="evidence" value="ECO:0007669"/>
    <property type="project" value="UniProtKB-KW"/>
</dbReference>
<evidence type="ECO:0000256" key="4">
    <source>
        <dbReference type="ARBA" id="ARBA00022786"/>
    </source>
</evidence>
<dbReference type="PROSITE" id="PS00973">
    <property type="entry name" value="USP_2"/>
    <property type="match status" value="1"/>
</dbReference>
<dbReference type="GO" id="GO:0016579">
    <property type="term" value="P:protein deubiquitination"/>
    <property type="evidence" value="ECO:0007669"/>
    <property type="project" value="InterPro"/>
</dbReference>
<dbReference type="EMBL" id="GIBP01003041">
    <property type="protein sequence ID" value="NDV32010.1"/>
    <property type="molecule type" value="Transcribed_RNA"/>
</dbReference>
<dbReference type="GO" id="GO:0005829">
    <property type="term" value="C:cytosol"/>
    <property type="evidence" value="ECO:0007669"/>
    <property type="project" value="TreeGrafter"/>
</dbReference>